<feature type="DNA-binding region" description="H-T-H motif" evidence="4">
    <location>
        <begin position="42"/>
        <end position="61"/>
    </location>
</feature>
<evidence type="ECO:0000256" key="5">
    <source>
        <dbReference type="SAM" id="MobiDB-lite"/>
    </source>
</evidence>
<dbReference type="RefSeq" id="WP_109528215.1">
    <property type="nucleotide sequence ID" value="NZ_JBEXKW010000103.1"/>
</dbReference>
<gene>
    <name evidence="7" type="ORF">AB0I48_29145</name>
</gene>
<protein>
    <submittedName>
        <fullName evidence="7">Helix-turn-helix domain-containing protein</fullName>
    </submittedName>
</protein>
<dbReference type="SUPFAM" id="SSF46689">
    <property type="entry name" value="Homeodomain-like"/>
    <property type="match status" value="1"/>
</dbReference>
<evidence type="ECO:0000256" key="4">
    <source>
        <dbReference type="PROSITE-ProRule" id="PRU00335"/>
    </source>
</evidence>
<accession>A0ABV3G2G6</accession>
<feature type="region of interest" description="Disordered" evidence="5">
    <location>
        <begin position="1"/>
        <end position="23"/>
    </location>
</feature>
<evidence type="ECO:0000256" key="3">
    <source>
        <dbReference type="ARBA" id="ARBA00023163"/>
    </source>
</evidence>
<evidence type="ECO:0000313" key="8">
    <source>
        <dbReference type="Proteomes" id="UP001551695"/>
    </source>
</evidence>
<proteinExistence type="predicted"/>
<keyword evidence="8" id="KW-1185">Reference proteome</keyword>
<dbReference type="PRINTS" id="PR00455">
    <property type="entry name" value="HTHTETR"/>
</dbReference>
<dbReference type="PROSITE" id="PS50977">
    <property type="entry name" value="HTH_TETR_2"/>
    <property type="match status" value="1"/>
</dbReference>
<evidence type="ECO:0000256" key="1">
    <source>
        <dbReference type="ARBA" id="ARBA00023015"/>
    </source>
</evidence>
<dbReference type="Pfam" id="PF00440">
    <property type="entry name" value="TetR_N"/>
    <property type="match status" value="1"/>
</dbReference>
<organism evidence="7 8">
    <name type="scientific">Nocardia aurea</name>
    <dbReference type="NCBI Taxonomy" id="2144174"/>
    <lineage>
        <taxon>Bacteria</taxon>
        <taxon>Bacillati</taxon>
        <taxon>Actinomycetota</taxon>
        <taxon>Actinomycetes</taxon>
        <taxon>Mycobacteriales</taxon>
        <taxon>Nocardiaceae</taxon>
        <taxon>Nocardia</taxon>
    </lineage>
</organism>
<dbReference type="EMBL" id="JBFAKC010000016">
    <property type="protein sequence ID" value="MEV0711631.1"/>
    <property type="molecule type" value="Genomic_DNA"/>
</dbReference>
<dbReference type="PANTHER" id="PTHR30055">
    <property type="entry name" value="HTH-TYPE TRANSCRIPTIONAL REGULATOR RUTR"/>
    <property type="match status" value="1"/>
</dbReference>
<keyword evidence="3" id="KW-0804">Transcription</keyword>
<feature type="domain" description="HTH tetR-type" evidence="6">
    <location>
        <begin position="20"/>
        <end position="79"/>
    </location>
</feature>
<evidence type="ECO:0000259" key="6">
    <source>
        <dbReference type="PROSITE" id="PS50977"/>
    </source>
</evidence>
<dbReference type="InterPro" id="IPR036271">
    <property type="entry name" value="Tet_transcr_reg_TetR-rel_C_sf"/>
</dbReference>
<dbReference type="Proteomes" id="UP001551695">
    <property type="component" value="Unassembled WGS sequence"/>
</dbReference>
<dbReference type="PANTHER" id="PTHR30055:SF234">
    <property type="entry name" value="HTH-TYPE TRANSCRIPTIONAL REGULATOR BETI"/>
    <property type="match status" value="1"/>
</dbReference>
<dbReference type="InterPro" id="IPR009057">
    <property type="entry name" value="Homeodomain-like_sf"/>
</dbReference>
<dbReference type="Gene3D" id="1.10.357.10">
    <property type="entry name" value="Tetracycline Repressor, domain 2"/>
    <property type="match status" value="1"/>
</dbReference>
<evidence type="ECO:0000313" key="7">
    <source>
        <dbReference type="EMBL" id="MEV0711631.1"/>
    </source>
</evidence>
<evidence type="ECO:0000256" key="2">
    <source>
        <dbReference type="ARBA" id="ARBA00023125"/>
    </source>
</evidence>
<dbReference type="InterPro" id="IPR001647">
    <property type="entry name" value="HTH_TetR"/>
</dbReference>
<reference evidence="7 8" key="1">
    <citation type="submission" date="2024-06" db="EMBL/GenBank/DDBJ databases">
        <title>The Natural Products Discovery Center: Release of the First 8490 Sequenced Strains for Exploring Actinobacteria Biosynthetic Diversity.</title>
        <authorList>
            <person name="Kalkreuter E."/>
            <person name="Kautsar S.A."/>
            <person name="Yang D."/>
            <person name="Bader C.D."/>
            <person name="Teijaro C.N."/>
            <person name="Fluegel L."/>
            <person name="Davis C.M."/>
            <person name="Simpson J.R."/>
            <person name="Lauterbach L."/>
            <person name="Steele A.D."/>
            <person name="Gui C."/>
            <person name="Meng S."/>
            <person name="Li G."/>
            <person name="Viehrig K."/>
            <person name="Ye F."/>
            <person name="Su P."/>
            <person name="Kiefer A.F."/>
            <person name="Nichols A."/>
            <person name="Cepeda A.J."/>
            <person name="Yan W."/>
            <person name="Fan B."/>
            <person name="Jiang Y."/>
            <person name="Adhikari A."/>
            <person name="Zheng C.-J."/>
            <person name="Schuster L."/>
            <person name="Cowan T.M."/>
            <person name="Smanski M.J."/>
            <person name="Chevrette M.G."/>
            <person name="De Carvalho L.P.S."/>
            <person name="Shen B."/>
        </authorList>
    </citation>
    <scope>NUCLEOTIDE SEQUENCE [LARGE SCALE GENOMIC DNA]</scope>
    <source>
        <strain evidence="7 8">NPDC050403</strain>
    </source>
</reference>
<keyword evidence="1" id="KW-0805">Transcription regulation</keyword>
<dbReference type="Pfam" id="PF21597">
    <property type="entry name" value="TetR_C_43"/>
    <property type="match status" value="1"/>
</dbReference>
<comment type="caution">
    <text evidence="7">The sequence shown here is derived from an EMBL/GenBank/DDBJ whole genome shotgun (WGS) entry which is preliminary data.</text>
</comment>
<sequence>MPPAHPHEQQDWSDRRADARRNHEQVTAAALAVFAERGLEATVPEVAARAGVGKATVYRSYPTKTDLIAAVANHHLTWMNERIERAAATDDDAFTALRDLLRDLSDKLAADRSFAETLPHTQRPSDRDQASHHFARMIAAAQRQGALRPDVTVLDIHVLVGGYARVLLDLDIRDPAQWRRYSELVLDALRA</sequence>
<dbReference type="InterPro" id="IPR049445">
    <property type="entry name" value="TetR_SbtR-like_C"/>
</dbReference>
<name>A0ABV3G2G6_9NOCA</name>
<dbReference type="InterPro" id="IPR050109">
    <property type="entry name" value="HTH-type_TetR-like_transc_reg"/>
</dbReference>
<keyword evidence="2 4" id="KW-0238">DNA-binding</keyword>
<dbReference type="SUPFAM" id="SSF48498">
    <property type="entry name" value="Tetracyclin repressor-like, C-terminal domain"/>
    <property type="match status" value="1"/>
</dbReference>